<feature type="transmembrane region" description="Helical" evidence="6">
    <location>
        <begin position="66"/>
        <end position="86"/>
    </location>
</feature>
<keyword evidence="5 6" id="KW-0472">Membrane</keyword>
<feature type="transmembrane region" description="Helical" evidence="6">
    <location>
        <begin position="37"/>
        <end position="54"/>
    </location>
</feature>
<keyword evidence="4 6" id="KW-1133">Transmembrane helix</keyword>
<dbReference type="Proteomes" id="UP000028123">
    <property type="component" value="Unassembled WGS sequence"/>
</dbReference>
<dbReference type="InterPro" id="IPR051611">
    <property type="entry name" value="ECF_transporter_component"/>
</dbReference>
<comment type="caution">
    <text evidence="7">The sequence shown here is derived from an EMBL/GenBank/DDBJ whole genome shotgun (WGS) entry which is preliminary data.</text>
</comment>
<dbReference type="PANTHER" id="PTHR34857">
    <property type="entry name" value="SLL0384 PROTEIN"/>
    <property type="match status" value="1"/>
</dbReference>
<evidence type="ECO:0000256" key="4">
    <source>
        <dbReference type="ARBA" id="ARBA00022989"/>
    </source>
</evidence>
<dbReference type="AlphaFoldDB" id="A0A081NXH7"/>
<comment type="subcellular location">
    <subcellularLocation>
        <location evidence="1">Membrane</location>
        <topology evidence="1">Multi-pass membrane protein</topology>
    </subcellularLocation>
</comment>
<feature type="transmembrane region" description="Helical" evidence="6">
    <location>
        <begin position="106"/>
        <end position="130"/>
    </location>
</feature>
<evidence type="ECO:0000256" key="3">
    <source>
        <dbReference type="ARBA" id="ARBA00022692"/>
    </source>
</evidence>
<dbReference type="GO" id="GO:0005886">
    <property type="term" value="C:plasma membrane"/>
    <property type="evidence" value="ECO:0007669"/>
    <property type="project" value="UniProtKB-ARBA"/>
</dbReference>
<proteinExistence type="predicted"/>
<keyword evidence="2" id="KW-1003">Cell membrane</keyword>
<dbReference type="eggNOG" id="COG0619">
    <property type="taxonomic scope" value="Bacteria"/>
</dbReference>
<dbReference type="PANTHER" id="PTHR34857:SF2">
    <property type="entry name" value="SLL0384 PROTEIN"/>
    <property type="match status" value="1"/>
</dbReference>
<dbReference type="Pfam" id="PF02361">
    <property type="entry name" value="CbiQ"/>
    <property type="match status" value="1"/>
</dbReference>
<name>A0A081NXH7_9BACL</name>
<evidence type="ECO:0000313" key="8">
    <source>
        <dbReference type="Proteomes" id="UP000028123"/>
    </source>
</evidence>
<dbReference type="InterPro" id="IPR003339">
    <property type="entry name" value="ABC/ECF_trnsptr_transmembrane"/>
</dbReference>
<protein>
    <recommendedName>
        <fullName evidence="9">Cobalt transporter</fullName>
    </recommendedName>
</protein>
<gene>
    <name evidence="7" type="ORF">ET33_17405</name>
</gene>
<evidence type="ECO:0000256" key="6">
    <source>
        <dbReference type="SAM" id="Phobius"/>
    </source>
</evidence>
<reference evidence="7 8" key="1">
    <citation type="submission" date="2014-06" db="EMBL/GenBank/DDBJ databases">
        <title>Draft genome sequence of Paenibacillus sp. MSt1.</title>
        <authorList>
            <person name="Aw Y.K."/>
            <person name="Ong K.S."/>
            <person name="Gan H.M."/>
            <person name="Lee S.M."/>
        </authorList>
    </citation>
    <scope>NUCLEOTIDE SEQUENCE [LARGE SCALE GENOMIC DNA]</scope>
    <source>
        <strain evidence="7 8">MSt1</strain>
    </source>
</reference>
<dbReference type="EMBL" id="JNVM01000024">
    <property type="protein sequence ID" value="KEQ23150.1"/>
    <property type="molecule type" value="Genomic_DNA"/>
</dbReference>
<sequence>MSNHADADASCLHSLNPLAKLIATCPVTFFLTLTTNIWTPIVFIIFSSALTLLFGRISPLRYAKMLVLLLPFVAGFILTYSFMIGGNGAVITDPLLTAGALSARESGALFGLATGLRLLSLYTLMLLFTLTTDSSEFVRALVQQWRLNDRFGYVILAVMRFIPDMRRQYLAIRWARKVRGLSQKKGLLPIGERVSGSMLPLLASAVRQAERASLSMEARAFGAFPRRTYYRKMTFRMADWLFVAAFWLLSGLWIGLLDQYGLLGTISFLKMFA</sequence>
<feature type="transmembrane region" description="Helical" evidence="6">
    <location>
        <begin position="237"/>
        <end position="256"/>
    </location>
</feature>
<accession>A0A081NXH7</accession>
<evidence type="ECO:0008006" key="9">
    <source>
        <dbReference type="Google" id="ProtNLM"/>
    </source>
</evidence>
<dbReference type="RefSeq" id="WP_036689158.1">
    <property type="nucleotide sequence ID" value="NZ_JNVM01000024.1"/>
</dbReference>
<keyword evidence="8" id="KW-1185">Reference proteome</keyword>
<evidence type="ECO:0000313" key="7">
    <source>
        <dbReference type="EMBL" id="KEQ23150.1"/>
    </source>
</evidence>
<keyword evidence="3 6" id="KW-0812">Transmembrane</keyword>
<evidence type="ECO:0000256" key="1">
    <source>
        <dbReference type="ARBA" id="ARBA00004141"/>
    </source>
</evidence>
<evidence type="ECO:0000256" key="2">
    <source>
        <dbReference type="ARBA" id="ARBA00022475"/>
    </source>
</evidence>
<evidence type="ECO:0000256" key="5">
    <source>
        <dbReference type="ARBA" id="ARBA00023136"/>
    </source>
</evidence>
<dbReference type="CDD" id="cd16914">
    <property type="entry name" value="EcfT"/>
    <property type="match status" value="1"/>
</dbReference>
<organism evidence="7 8">
    <name type="scientific">Paenibacillus tyrfis</name>
    <dbReference type="NCBI Taxonomy" id="1501230"/>
    <lineage>
        <taxon>Bacteria</taxon>
        <taxon>Bacillati</taxon>
        <taxon>Bacillota</taxon>
        <taxon>Bacilli</taxon>
        <taxon>Bacillales</taxon>
        <taxon>Paenibacillaceae</taxon>
        <taxon>Paenibacillus</taxon>
    </lineage>
</organism>